<comment type="caution">
    <text evidence="1">The sequence shown here is derived from an EMBL/GenBank/DDBJ whole genome shotgun (WGS) entry which is preliminary data.</text>
</comment>
<dbReference type="EMBL" id="VUJU01004819">
    <property type="protein sequence ID" value="KAF0753152.1"/>
    <property type="molecule type" value="Genomic_DNA"/>
</dbReference>
<dbReference type="OrthoDB" id="6614169at2759"/>
<evidence type="ECO:0000313" key="2">
    <source>
        <dbReference type="Proteomes" id="UP000478052"/>
    </source>
</evidence>
<accession>A0A6G0YC69</accession>
<evidence type="ECO:0000313" key="1">
    <source>
        <dbReference type="EMBL" id="KAF0753152.1"/>
    </source>
</evidence>
<organism evidence="1 2">
    <name type="scientific">Aphis craccivora</name>
    <name type="common">Cowpea aphid</name>
    <dbReference type="NCBI Taxonomy" id="307492"/>
    <lineage>
        <taxon>Eukaryota</taxon>
        <taxon>Metazoa</taxon>
        <taxon>Ecdysozoa</taxon>
        <taxon>Arthropoda</taxon>
        <taxon>Hexapoda</taxon>
        <taxon>Insecta</taxon>
        <taxon>Pterygota</taxon>
        <taxon>Neoptera</taxon>
        <taxon>Paraneoptera</taxon>
        <taxon>Hemiptera</taxon>
        <taxon>Sternorrhyncha</taxon>
        <taxon>Aphidomorpha</taxon>
        <taxon>Aphidoidea</taxon>
        <taxon>Aphididae</taxon>
        <taxon>Aphidini</taxon>
        <taxon>Aphis</taxon>
        <taxon>Aphis</taxon>
    </lineage>
</organism>
<dbReference type="Proteomes" id="UP000478052">
    <property type="component" value="Unassembled WGS sequence"/>
</dbReference>
<keyword evidence="2" id="KW-1185">Reference proteome</keyword>
<dbReference type="AlphaFoldDB" id="A0A6G0YC69"/>
<sequence length="74" mass="8634">MQSQEILYNAITAVEPTVSTHTFTTLEASTQSSISAEENTHWQPWHPLELDQQYENSQWEKYQEGDNVYDSNQK</sequence>
<protein>
    <submittedName>
        <fullName evidence="1">Uncharacterized protein</fullName>
    </submittedName>
</protein>
<proteinExistence type="predicted"/>
<gene>
    <name evidence="1" type="ORF">FWK35_00012971</name>
</gene>
<reference evidence="1 2" key="1">
    <citation type="submission" date="2019-08" db="EMBL/GenBank/DDBJ databases">
        <title>Whole genome of Aphis craccivora.</title>
        <authorList>
            <person name="Voronova N.V."/>
            <person name="Shulinski R.S."/>
            <person name="Bandarenka Y.V."/>
            <person name="Zhorov D.G."/>
            <person name="Warner D."/>
        </authorList>
    </citation>
    <scope>NUCLEOTIDE SEQUENCE [LARGE SCALE GENOMIC DNA]</scope>
    <source>
        <strain evidence="1">180601</strain>
        <tissue evidence="1">Whole Body</tissue>
    </source>
</reference>
<name>A0A6G0YC69_APHCR</name>